<reference evidence="8 9" key="1">
    <citation type="journal article" date="2016" name="Nat. Commun.">
        <title>Thousands of microbial genomes shed light on interconnected biogeochemical processes in an aquifer system.</title>
        <authorList>
            <person name="Anantharaman K."/>
            <person name="Brown C.T."/>
            <person name="Hug L.A."/>
            <person name="Sharon I."/>
            <person name="Castelle C.J."/>
            <person name="Probst A.J."/>
            <person name="Thomas B.C."/>
            <person name="Singh A."/>
            <person name="Wilkins M.J."/>
            <person name="Karaoz U."/>
            <person name="Brodie E.L."/>
            <person name="Williams K.H."/>
            <person name="Hubbard S.S."/>
            <person name="Banfield J.F."/>
        </authorList>
    </citation>
    <scope>NUCLEOTIDE SEQUENCE [LARGE SCALE GENOMIC DNA]</scope>
</reference>
<proteinExistence type="inferred from homology"/>
<dbReference type="InterPro" id="IPR011034">
    <property type="entry name" value="Formyl_transferase-like_C_sf"/>
</dbReference>
<comment type="function">
    <text evidence="5">Attaches a formyl group to the free amino group of methionyl-tRNA(fMet). The formyl group appears to play a dual role in the initiator identity of N-formylmethionyl-tRNA by promoting its recognition by IF2 and preventing the misappropriation of this tRNA by the elongation apparatus.</text>
</comment>
<evidence type="ECO:0000256" key="4">
    <source>
        <dbReference type="ARBA" id="ARBA00022917"/>
    </source>
</evidence>
<evidence type="ECO:0000256" key="2">
    <source>
        <dbReference type="ARBA" id="ARBA00012261"/>
    </source>
</evidence>
<evidence type="ECO:0000256" key="3">
    <source>
        <dbReference type="ARBA" id="ARBA00022679"/>
    </source>
</evidence>
<evidence type="ECO:0000313" key="9">
    <source>
        <dbReference type="Proteomes" id="UP000177140"/>
    </source>
</evidence>
<dbReference type="SUPFAM" id="SSF50486">
    <property type="entry name" value="FMT C-terminal domain-like"/>
    <property type="match status" value="1"/>
</dbReference>
<dbReference type="CDD" id="cd08646">
    <property type="entry name" value="FMT_core_Met-tRNA-FMT_N"/>
    <property type="match status" value="1"/>
</dbReference>
<dbReference type="PANTHER" id="PTHR11138:SF5">
    <property type="entry name" value="METHIONYL-TRNA FORMYLTRANSFERASE, MITOCHONDRIAL"/>
    <property type="match status" value="1"/>
</dbReference>
<dbReference type="HAMAP" id="MF_00182">
    <property type="entry name" value="Formyl_trans"/>
    <property type="match status" value="1"/>
</dbReference>
<dbReference type="GO" id="GO:0004479">
    <property type="term" value="F:methionyl-tRNA formyltransferase activity"/>
    <property type="evidence" value="ECO:0007669"/>
    <property type="project" value="UniProtKB-UniRule"/>
</dbReference>
<feature type="domain" description="Formyl transferase N-terminal" evidence="6">
    <location>
        <begin position="4"/>
        <end position="179"/>
    </location>
</feature>
<dbReference type="InterPro" id="IPR036477">
    <property type="entry name" value="Formyl_transf_N_sf"/>
</dbReference>
<dbReference type="InterPro" id="IPR041711">
    <property type="entry name" value="Met-tRNA-FMT_N"/>
</dbReference>
<dbReference type="InterPro" id="IPR005794">
    <property type="entry name" value="Fmt"/>
</dbReference>
<dbReference type="GO" id="GO:0005829">
    <property type="term" value="C:cytosol"/>
    <property type="evidence" value="ECO:0007669"/>
    <property type="project" value="TreeGrafter"/>
</dbReference>
<comment type="caution">
    <text evidence="8">The sequence shown here is derived from an EMBL/GenBank/DDBJ whole genome shotgun (WGS) entry which is preliminary data.</text>
</comment>
<name>A0A1G2QPV1_9BACT</name>
<dbReference type="Proteomes" id="UP000177140">
    <property type="component" value="Unassembled WGS sequence"/>
</dbReference>
<evidence type="ECO:0000256" key="1">
    <source>
        <dbReference type="ARBA" id="ARBA00010699"/>
    </source>
</evidence>
<dbReference type="InterPro" id="IPR001555">
    <property type="entry name" value="GART_AS"/>
</dbReference>
<keyword evidence="4 5" id="KW-0648">Protein biosynthesis</keyword>
<dbReference type="CDD" id="cd08704">
    <property type="entry name" value="Met_tRNA_FMT_C"/>
    <property type="match status" value="1"/>
</dbReference>
<dbReference type="Pfam" id="PF02911">
    <property type="entry name" value="Formyl_trans_C"/>
    <property type="match status" value="1"/>
</dbReference>
<keyword evidence="3 5" id="KW-0808">Transferase</keyword>
<evidence type="ECO:0000256" key="5">
    <source>
        <dbReference type="HAMAP-Rule" id="MF_00182"/>
    </source>
</evidence>
<accession>A0A1G2QPV1</accession>
<dbReference type="SUPFAM" id="SSF53328">
    <property type="entry name" value="Formyltransferase"/>
    <property type="match status" value="1"/>
</dbReference>
<feature type="binding site" evidence="5">
    <location>
        <begin position="111"/>
        <end position="114"/>
    </location>
    <ligand>
        <name>(6S)-5,6,7,8-tetrahydrofolate</name>
        <dbReference type="ChEBI" id="CHEBI:57453"/>
    </ligand>
</feature>
<dbReference type="Pfam" id="PF00551">
    <property type="entry name" value="Formyl_trans_N"/>
    <property type="match status" value="1"/>
</dbReference>
<evidence type="ECO:0000259" key="7">
    <source>
        <dbReference type="Pfam" id="PF02911"/>
    </source>
</evidence>
<comment type="catalytic activity">
    <reaction evidence="5">
        <text>L-methionyl-tRNA(fMet) + (6R)-10-formyltetrahydrofolate = N-formyl-L-methionyl-tRNA(fMet) + (6S)-5,6,7,8-tetrahydrofolate + H(+)</text>
        <dbReference type="Rhea" id="RHEA:24380"/>
        <dbReference type="Rhea" id="RHEA-COMP:9952"/>
        <dbReference type="Rhea" id="RHEA-COMP:9953"/>
        <dbReference type="ChEBI" id="CHEBI:15378"/>
        <dbReference type="ChEBI" id="CHEBI:57453"/>
        <dbReference type="ChEBI" id="CHEBI:78530"/>
        <dbReference type="ChEBI" id="CHEBI:78844"/>
        <dbReference type="ChEBI" id="CHEBI:195366"/>
        <dbReference type="EC" id="2.1.2.9"/>
    </reaction>
</comment>
<dbReference type="EMBL" id="MHTM01000006">
    <property type="protein sequence ID" value="OHA62655.1"/>
    <property type="molecule type" value="Genomic_DNA"/>
</dbReference>
<dbReference type="EC" id="2.1.2.9" evidence="2 5"/>
<evidence type="ECO:0000313" key="8">
    <source>
        <dbReference type="EMBL" id="OHA62655.1"/>
    </source>
</evidence>
<dbReference type="InterPro" id="IPR005793">
    <property type="entry name" value="Formyl_trans_C"/>
</dbReference>
<sequence length="287" mass="32205">MTWAFFGTDEFSITVLETLKKEGLLPDLIVTVPDRPKGRKLIIAPPLAKVWAQENNLDFVQPESLKNLQESEAQKITGQAFDFFLVASYGKIIPQTILDLPTKGTLNIHPSLLPQYRGSTPIESAILNSELQTGVTIMLVDAQMDHGPILGQETIDLSGEETSSVLANDLAQKGAILLAKILPAWLEEKITPVEQNHELATFTKKIAKEDGQINLEDSAILNYRRYRAFQPWPGVYTTITHRQKSIRLNIKKARLAGELFIIERVTPEGKKEMSWEEFQRGIKNSSK</sequence>
<organism evidence="8 9">
    <name type="scientific">Candidatus Vogelbacteria bacterium RIFOXYD2_FULL_44_9</name>
    <dbReference type="NCBI Taxonomy" id="1802441"/>
    <lineage>
        <taxon>Bacteria</taxon>
        <taxon>Candidatus Vogeliibacteriota</taxon>
    </lineage>
</organism>
<dbReference type="InterPro" id="IPR044135">
    <property type="entry name" value="Met-tRNA-FMT_C"/>
</dbReference>
<protein>
    <recommendedName>
        <fullName evidence="2 5">Methionyl-tRNA formyltransferase</fullName>
        <ecNumber evidence="2 5">2.1.2.9</ecNumber>
    </recommendedName>
</protein>
<dbReference type="AlphaFoldDB" id="A0A1G2QPV1"/>
<comment type="similarity">
    <text evidence="1 5">Belongs to the Fmt family.</text>
</comment>
<dbReference type="PROSITE" id="PS00373">
    <property type="entry name" value="GART"/>
    <property type="match status" value="1"/>
</dbReference>
<dbReference type="PANTHER" id="PTHR11138">
    <property type="entry name" value="METHIONYL-TRNA FORMYLTRANSFERASE"/>
    <property type="match status" value="1"/>
</dbReference>
<dbReference type="InterPro" id="IPR002376">
    <property type="entry name" value="Formyl_transf_N"/>
</dbReference>
<gene>
    <name evidence="5" type="primary">fmt</name>
    <name evidence="8" type="ORF">A2556_02765</name>
</gene>
<dbReference type="NCBIfam" id="TIGR00460">
    <property type="entry name" value="fmt"/>
    <property type="match status" value="1"/>
</dbReference>
<feature type="domain" description="Formyl transferase C-terminal" evidence="7">
    <location>
        <begin position="205"/>
        <end position="255"/>
    </location>
</feature>
<dbReference type="Gene3D" id="3.40.50.12230">
    <property type="match status" value="1"/>
</dbReference>
<evidence type="ECO:0000259" key="6">
    <source>
        <dbReference type="Pfam" id="PF00551"/>
    </source>
</evidence>